<dbReference type="EMBL" id="JARJCW010000002">
    <property type="protein sequence ID" value="KAJ7228244.1"/>
    <property type="molecule type" value="Genomic_DNA"/>
</dbReference>
<name>A0AAD6YSA3_9AGAR</name>
<dbReference type="AlphaFoldDB" id="A0AAD6YSA3"/>
<feature type="region of interest" description="Disordered" evidence="1">
    <location>
        <begin position="271"/>
        <end position="326"/>
    </location>
</feature>
<proteinExistence type="predicted"/>
<feature type="region of interest" description="Disordered" evidence="1">
    <location>
        <begin position="205"/>
        <end position="248"/>
    </location>
</feature>
<accession>A0AAD6YSA3</accession>
<dbReference type="Proteomes" id="UP001219525">
    <property type="component" value="Unassembled WGS sequence"/>
</dbReference>
<comment type="caution">
    <text evidence="2">The sequence shown here is derived from an EMBL/GenBank/DDBJ whole genome shotgun (WGS) entry which is preliminary data.</text>
</comment>
<organism evidence="2 3">
    <name type="scientific">Mycena pura</name>
    <dbReference type="NCBI Taxonomy" id="153505"/>
    <lineage>
        <taxon>Eukaryota</taxon>
        <taxon>Fungi</taxon>
        <taxon>Dikarya</taxon>
        <taxon>Basidiomycota</taxon>
        <taxon>Agaricomycotina</taxon>
        <taxon>Agaricomycetes</taxon>
        <taxon>Agaricomycetidae</taxon>
        <taxon>Agaricales</taxon>
        <taxon>Marasmiineae</taxon>
        <taxon>Mycenaceae</taxon>
        <taxon>Mycena</taxon>
    </lineage>
</organism>
<evidence type="ECO:0000256" key="1">
    <source>
        <dbReference type="SAM" id="MobiDB-lite"/>
    </source>
</evidence>
<evidence type="ECO:0000313" key="3">
    <source>
        <dbReference type="Proteomes" id="UP001219525"/>
    </source>
</evidence>
<feature type="compositionally biased region" description="Polar residues" evidence="1">
    <location>
        <begin position="314"/>
        <end position="326"/>
    </location>
</feature>
<gene>
    <name evidence="2" type="ORF">GGX14DRAFT_611921</name>
</gene>
<reference evidence="2" key="1">
    <citation type="submission" date="2023-03" db="EMBL/GenBank/DDBJ databases">
        <title>Massive genome expansion in bonnet fungi (Mycena s.s.) driven by repeated elements and novel gene families across ecological guilds.</title>
        <authorList>
            <consortium name="Lawrence Berkeley National Laboratory"/>
            <person name="Harder C.B."/>
            <person name="Miyauchi S."/>
            <person name="Viragh M."/>
            <person name="Kuo A."/>
            <person name="Thoen E."/>
            <person name="Andreopoulos B."/>
            <person name="Lu D."/>
            <person name="Skrede I."/>
            <person name="Drula E."/>
            <person name="Henrissat B."/>
            <person name="Morin E."/>
            <person name="Kohler A."/>
            <person name="Barry K."/>
            <person name="LaButti K."/>
            <person name="Morin E."/>
            <person name="Salamov A."/>
            <person name="Lipzen A."/>
            <person name="Mereny Z."/>
            <person name="Hegedus B."/>
            <person name="Baldrian P."/>
            <person name="Stursova M."/>
            <person name="Weitz H."/>
            <person name="Taylor A."/>
            <person name="Grigoriev I.V."/>
            <person name="Nagy L.G."/>
            <person name="Martin F."/>
            <person name="Kauserud H."/>
        </authorList>
    </citation>
    <scope>NUCLEOTIDE SEQUENCE</scope>
    <source>
        <strain evidence="2">9144</strain>
    </source>
</reference>
<evidence type="ECO:0000313" key="2">
    <source>
        <dbReference type="EMBL" id="KAJ7228244.1"/>
    </source>
</evidence>
<feature type="compositionally biased region" description="Basic and acidic residues" evidence="1">
    <location>
        <begin position="281"/>
        <end position="290"/>
    </location>
</feature>
<protein>
    <submittedName>
        <fullName evidence="2">Uncharacterized protein</fullName>
    </submittedName>
</protein>
<sequence>MTTTVPLSALATSLEPLDAPLTTKYLYPQKDTSLHRHMEYIWGLNIHTFNPAHERSILHIRKSMVTPFPTGKGSWTLIPTEETLAAMDALQKHNIYAPIYARKSFLAEFSAAQYEYIFIPLRMDVDIFILQSGQAPQRFSAPYSDFPHVTSSANPFFVVFESQQKINRLSNGWSRTYSEVKTLWFGGVLPDAFLLSSSGYPETLISESAGSESDGSEPDVPLNGPESKSGSDETLMTPVDEEEFPSPAAPDKGTFVFDWVRRDANRSRERLIVPPLPPTPRGDRTRRVNLKDTPQWCTETKRGKAHSRRLFAGKTTSANGHSQAVS</sequence>
<keyword evidence="3" id="KW-1185">Reference proteome</keyword>